<evidence type="ECO:0000313" key="2">
    <source>
        <dbReference type="Proteomes" id="UP000789860"/>
    </source>
</evidence>
<protein>
    <submittedName>
        <fullName evidence="1">6562_t:CDS:1</fullName>
    </submittedName>
</protein>
<name>A0ACA9LWF9_9GLOM</name>
<comment type="caution">
    <text evidence="1">The sequence shown here is derived from an EMBL/GenBank/DDBJ whole genome shotgun (WGS) entry which is preliminary data.</text>
</comment>
<dbReference type="EMBL" id="CAJVPM010008223">
    <property type="protein sequence ID" value="CAG8553276.1"/>
    <property type="molecule type" value="Genomic_DNA"/>
</dbReference>
<dbReference type="Proteomes" id="UP000789860">
    <property type="component" value="Unassembled WGS sequence"/>
</dbReference>
<keyword evidence="2" id="KW-1185">Reference proteome</keyword>
<reference evidence="1" key="1">
    <citation type="submission" date="2021-06" db="EMBL/GenBank/DDBJ databases">
        <authorList>
            <person name="Kallberg Y."/>
            <person name="Tangrot J."/>
            <person name="Rosling A."/>
        </authorList>
    </citation>
    <scope>NUCLEOTIDE SEQUENCE</scope>
    <source>
        <strain evidence="1">AU212A</strain>
    </source>
</reference>
<proteinExistence type="predicted"/>
<evidence type="ECO:0000313" key="1">
    <source>
        <dbReference type="EMBL" id="CAG8553276.1"/>
    </source>
</evidence>
<gene>
    <name evidence="1" type="ORF">SCALOS_LOCUS5257</name>
</gene>
<accession>A0ACA9LWF9</accession>
<sequence length="416" mass="48611">MSLTFKEFWNDRRTQNLQQELQNAKAQNELKTLQVETEDLSYILDRSRELNLHANIIGNKRKSKLEKIQDEQRQTKSGSDISGEVHFNLSNNASKRSPEEDDDSKKRPAKKNRNVIVDINIIPTTPPPRTAENIVSNNDDENDDNDSESDTESIDIDQVEIRNKLIAILDSQQKKDNELGKDCLSSISPNHIIDFSNDIVPKKVNKSLNENQVKWINTFLQQEIWDQTYENEFRQYINQFTKKTSNRRSIPILVHKSFVSSQLFNSHTYEAHDITQRILTHFSERLEAPLRLEVEGLDYERTYAIDTVIYIINRLFCMHQDVVDIIWIELTTSNMKKHKIDGLFKMINSIQKDQTIVLIEFSYGRRASLSKIEGDEVKLYRNSMKVLNKLLKETPKDVAQIYLVQTASRYFITYIH</sequence>
<organism evidence="1 2">
    <name type="scientific">Scutellospora calospora</name>
    <dbReference type="NCBI Taxonomy" id="85575"/>
    <lineage>
        <taxon>Eukaryota</taxon>
        <taxon>Fungi</taxon>
        <taxon>Fungi incertae sedis</taxon>
        <taxon>Mucoromycota</taxon>
        <taxon>Glomeromycotina</taxon>
        <taxon>Glomeromycetes</taxon>
        <taxon>Diversisporales</taxon>
        <taxon>Gigasporaceae</taxon>
        <taxon>Scutellospora</taxon>
    </lineage>
</organism>